<accession>A0ABN3IF86</accession>
<organism evidence="1 2">
    <name type="scientific">Actinomadura vinacea</name>
    <dbReference type="NCBI Taxonomy" id="115336"/>
    <lineage>
        <taxon>Bacteria</taxon>
        <taxon>Bacillati</taxon>
        <taxon>Actinomycetota</taxon>
        <taxon>Actinomycetes</taxon>
        <taxon>Streptosporangiales</taxon>
        <taxon>Thermomonosporaceae</taxon>
        <taxon>Actinomadura</taxon>
    </lineage>
</organism>
<dbReference type="Pfam" id="PF08962">
    <property type="entry name" value="Rv2632c-like"/>
    <property type="match status" value="1"/>
</dbReference>
<comment type="caution">
    <text evidence="1">The sequence shown here is derived from an EMBL/GenBank/DDBJ whole genome shotgun (WGS) entry which is preliminary data.</text>
</comment>
<dbReference type="Gene3D" id="3.30.160.240">
    <property type="entry name" value="Rv1738"/>
    <property type="match status" value="1"/>
</dbReference>
<evidence type="ECO:0000313" key="2">
    <source>
        <dbReference type="Proteomes" id="UP001501231"/>
    </source>
</evidence>
<gene>
    <name evidence="1" type="ORF">GCM10010191_06230</name>
</gene>
<reference evidence="1 2" key="1">
    <citation type="journal article" date="2019" name="Int. J. Syst. Evol. Microbiol.">
        <title>The Global Catalogue of Microorganisms (GCM) 10K type strain sequencing project: providing services to taxonomists for standard genome sequencing and annotation.</title>
        <authorList>
            <consortium name="The Broad Institute Genomics Platform"/>
            <consortium name="The Broad Institute Genome Sequencing Center for Infectious Disease"/>
            <person name="Wu L."/>
            <person name="Ma J."/>
        </authorList>
    </citation>
    <scope>NUCLEOTIDE SEQUENCE [LARGE SCALE GENOMIC DNA]</scope>
    <source>
        <strain evidence="1 2">JCM 3325</strain>
    </source>
</reference>
<protein>
    <submittedName>
        <fullName evidence="1">DUF1876 domain-containing protein</fullName>
    </submittedName>
</protein>
<evidence type="ECO:0000313" key="1">
    <source>
        <dbReference type="EMBL" id="GAA2401673.1"/>
    </source>
</evidence>
<dbReference type="EMBL" id="BAAARW010000002">
    <property type="protein sequence ID" value="GAA2401673.1"/>
    <property type="molecule type" value="Genomic_DNA"/>
</dbReference>
<dbReference type="InterPro" id="IPR015057">
    <property type="entry name" value="Rv2632c-like"/>
</dbReference>
<keyword evidence="2" id="KW-1185">Reference proteome</keyword>
<dbReference type="InterPro" id="IPR038070">
    <property type="entry name" value="Rv2632c-like_sf"/>
</dbReference>
<name>A0ABN3IF86_9ACTN</name>
<sequence>MTIMRDKQWTAQVFINERGNDTHVRAVLTTQDGTTIEGTGHARRNPADPAVPEIGDELAVGRAFLDIGHRLVALAGIDIEEAQSIGQ</sequence>
<dbReference type="Proteomes" id="UP001501231">
    <property type="component" value="Unassembled WGS sequence"/>
</dbReference>
<proteinExistence type="predicted"/>
<dbReference type="SUPFAM" id="SSF143212">
    <property type="entry name" value="Rv2632c-like"/>
    <property type="match status" value="1"/>
</dbReference>